<dbReference type="SUPFAM" id="SSF100939">
    <property type="entry name" value="SPOC domain-like"/>
    <property type="match status" value="1"/>
</dbReference>
<evidence type="ECO:0000256" key="13">
    <source>
        <dbReference type="ARBA" id="ARBA00023204"/>
    </source>
</evidence>
<keyword evidence="6" id="KW-0227">DNA damage</keyword>
<dbReference type="AlphaFoldDB" id="A0A9N9BPI2"/>
<dbReference type="SUPFAM" id="SSF101420">
    <property type="entry name" value="C-terminal domain of Ku80"/>
    <property type="match status" value="1"/>
</dbReference>
<dbReference type="FunFam" id="1.10.1600.10:FF:000002">
    <property type="entry name" value="X-ray repair cross-complementing protein 5"/>
    <property type="match status" value="1"/>
</dbReference>
<dbReference type="InterPro" id="IPR006164">
    <property type="entry name" value="DNA_bd_Ku70/Ku80"/>
</dbReference>
<evidence type="ECO:0000256" key="14">
    <source>
        <dbReference type="ARBA" id="ARBA00023242"/>
    </source>
</evidence>
<dbReference type="GO" id="GO:0000781">
    <property type="term" value="C:chromosome, telomeric region"/>
    <property type="evidence" value="ECO:0007669"/>
    <property type="project" value="UniProtKB-SubCell"/>
</dbReference>
<dbReference type="SUPFAM" id="SSF53300">
    <property type="entry name" value="vWA-like"/>
    <property type="match status" value="1"/>
</dbReference>
<evidence type="ECO:0000256" key="15">
    <source>
        <dbReference type="ARBA" id="ARBA00031847"/>
    </source>
</evidence>
<evidence type="ECO:0000256" key="6">
    <source>
        <dbReference type="ARBA" id="ARBA00022763"/>
    </source>
</evidence>
<evidence type="ECO:0000256" key="2">
    <source>
        <dbReference type="ARBA" id="ARBA00004574"/>
    </source>
</evidence>
<protein>
    <recommendedName>
        <fullName evidence="4">ATP-dependent DNA helicase II subunit 2</fullName>
    </recommendedName>
    <alternativeName>
        <fullName evidence="15">ATP-dependent DNA helicase II subunit Ku80</fullName>
    </alternativeName>
</protein>
<dbReference type="SMART" id="SM00559">
    <property type="entry name" value="Ku78"/>
    <property type="match status" value="1"/>
</dbReference>
<keyword evidence="14" id="KW-0539">Nucleus</keyword>
<dbReference type="GO" id="GO:0006303">
    <property type="term" value="P:double-strand break repair via nonhomologous end joining"/>
    <property type="evidence" value="ECO:0007669"/>
    <property type="project" value="InterPro"/>
</dbReference>
<dbReference type="GO" id="GO:0003690">
    <property type="term" value="F:double-stranded DNA binding"/>
    <property type="evidence" value="ECO:0007669"/>
    <property type="project" value="TreeGrafter"/>
</dbReference>
<dbReference type="InterPro" id="IPR016194">
    <property type="entry name" value="SPOC-like_C_dom_sf"/>
</dbReference>
<evidence type="ECO:0000256" key="3">
    <source>
        <dbReference type="ARBA" id="ARBA00007726"/>
    </source>
</evidence>
<keyword evidence="12" id="KW-0233">DNA recombination</keyword>
<feature type="domain" description="Ku" evidence="17">
    <location>
        <begin position="299"/>
        <end position="436"/>
    </location>
</feature>
<evidence type="ECO:0000259" key="17">
    <source>
        <dbReference type="SMART" id="SM00559"/>
    </source>
</evidence>
<dbReference type="Pfam" id="PF08785">
    <property type="entry name" value="Ku_PK_bind"/>
    <property type="match status" value="1"/>
</dbReference>
<accession>A0A9N9BPI2</accession>
<comment type="subcellular location">
    <subcellularLocation>
        <location evidence="2">Chromosome</location>
        <location evidence="2">Telomere</location>
    </subcellularLocation>
    <subcellularLocation>
        <location evidence="1">Nucleus</location>
    </subcellularLocation>
</comment>
<comment type="similarity">
    <text evidence="3">Belongs to the ku80 family.</text>
</comment>
<keyword evidence="9" id="KW-0067">ATP-binding</keyword>
<dbReference type="InterPro" id="IPR036494">
    <property type="entry name" value="Ku_C_sf"/>
</dbReference>
<dbReference type="Gene3D" id="1.25.40.240">
    <property type="entry name" value="Ku, C-terminal domain"/>
    <property type="match status" value="1"/>
</dbReference>
<keyword evidence="13" id="KW-0234">DNA repair</keyword>
<dbReference type="GO" id="GO:0004386">
    <property type="term" value="F:helicase activity"/>
    <property type="evidence" value="ECO:0007669"/>
    <property type="project" value="UniProtKB-KW"/>
</dbReference>
<dbReference type="FunFam" id="3.40.50.410:FF:000073">
    <property type="entry name" value="ATP-dependent DNA helicase II subunit 2"/>
    <property type="match status" value="1"/>
</dbReference>
<evidence type="ECO:0000256" key="5">
    <source>
        <dbReference type="ARBA" id="ARBA00022741"/>
    </source>
</evidence>
<evidence type="ECO:0000256" key="10">
    <source>
        <dbReference type="ARBA" id="ARBA00022895"/>
    </source>
</evidence>
<keyword evidence="11" id="KW-0238">DNA-binding</keyword>
<dbReference type="PANTHER" id="PTHR12604">
    <property type="entry name" value="KU AUTOANTIGEN DNA HELICASE"/>
    <property type="match status" value="1"/>
</dbReference>
<dbReference type="GO" id="GO:0006310">
    <property type="term" value="P:DNA recombination"/>
    <property type="evidence" value="ECO:0007669"/>
    <property type="project" value="UniProtKB-KW"/>
</dbReference>
<dbReference type="GO" id="GO:0000723">
    <property type="term" value="P:telomere maintenance"/>
    <property type="evidence" value="ECO:0007669"/>
    <property type="project" value="InterPro"/>
</dbReference>
<evidence type="ECO:0000256" key="16">
    <source>
        <dbReference type="SAM" id="MobiDB-lite"/>
    </source>
</evidence>
<keyword evidence="5" id="KW-0547">Nucleotide-binding</keyword>
<sequence>MADKKCTIFIVDVGPTMWEVKRDGSEGSTALDLARKALLAMLEAKVFAGLKSDVTGLIVFGTDETSNQLNEQTGEYENITTLYPIEQPQLPILRTVNNNMPRGNVQADAFDAMIVSLNMIEEHCKKLKYTKKIYLFTDGESPINQYDFDRVSSQILSQNIELNILGVDFEDPDIRHSEENKTENKKRNEQFLRKLADKCKGTIFSMEYVLRQLSKPYIRPVKPTSVYRGTLTLGDPETYKSASLVIDVELIARSMKAKLKSFKKYSALAETANNIENKTYEVSQSRTYSITVDENVNEKVDVPQDELDRAYALGKTFIPISKQDENVFSFESSPCLSIISFIGKEEFRRELVLLNVFTVVSKKDDPVAAQRLSSFIHVLYEKDSYAIVRFVKKNFEPPKLGVLIPYIKPPKECLYFARIPFKEDYRRFTFPSLDRIVSKTGKELEVHEYLPTEEMLNKMGKFIEDLDLMNAAIDDDGNPREYLKVKECFNPVNVMIKKAVSHKALYPEEPLPQPDPALKAQTRMLPSLVEKNKELVNEMRSLFKIKEVKGKGKTTKRRFADANVTVEQNLSLDQLLSNGKHEDLEKGKRSKTDNGDRENTLMLEKQEPIREVSLADPVGNFKEMIANREEDLVTTAVEQMCQVVEHFVKSSFGTSLYDKALECLNLLRETCAKENESELFNKFLRELKTIVFTTNPPRTNFWELLERNKLSLIINTEADDSMTTEKEAEEFLKMKLERKSIIETADEEQMPTDELLNLMDDD</sequence>
<dbReference type="Gene3D" id="3.40.50.410">
    <property type="entry name" value="von Willebrand factor, type A domain"/>
    <property type="match status" value="1"/>
</dbReference>
<keyword evidence="7" id="KW-0378">Hydrolase</keyword>
<dbReference type="Proteomes" id="UP000789375">
    <property type="component" value="Unassembled WGS sequence"/>
</dbReference>
<dbReference type="GO" id="GO:0042162">
    <property type="term" value="F:telomeric DNA binding"/>
    <property type="evidence" value="ECO:0007669"/>
    <property type="project" value="InterPro"/>
</dbReference>
<dbReference type="GO" id="GO:0016787">
    <property type="term" value="F:hydrolase activity"/>
    <property type="evidence" value="ECO:0007669"/>
    <property type="project" value="UniProtKB-KW"/>
</dbReference>
<dbReference type="GO" id="GO:0005524">
    <property type="term" value="F:ATP binding"/>
    <property type="evidence" value="ECO:0007669"/>
    <property type="project" value="UniProtKB-KW"/>
</dbReference>
<dbReference type="GO" id="GO:0003684">
    <property type="term" value="F:damaged DNA binding"/>
    <property type="evidence" value="ECO:0007669"/>
    <property type="project" value="InterPro"/>
</dbReference>
<keyword evidence="8" id="KW-0347">Helicase</keyword>
<evidence type="ECO:0000256" key="9">
    <source>
        <dbReference type="ARBA" id="ARBA00022840"/>
    </source>
</evidence>
<proteinExistence type="inferred from homology"/>
<dbReference type="Gene3D" id="1.10.1600.10">
    <property type="match status" value="1"/>
</dbReference>
<name>A0A9N9BPI2_FUNMO</name>
<dbReference type="InterPro" id="IPR014893">
    <property type="entry name" value="Ku_PK_bind"/>
</dbReference>
<evidence type="ECO:0000313" key="18">
    <source>
        <dbReference type="EMBL" id="CAG8570833.1"/>
    </source>
</evidence>
<evidence type="ECO:0000256" key="4">
    <source>
        <dbReference type="ARBA" id="ARBA00021792"/>
    </source>
</evidence>
<reference evidence="18" key="1">
    <citation type="submission" date="2021-06" db="EMBL/GenBank/DDBJ databases">
        <authorList>
            <person name="Kallberg Y."/>
            <person name="Tangrot J."/>
            <person name="Rosling A."/>
        </authorList>
    </citation>
    <scope>NUCLEOTIDE SEQUENCE</scope>
    <source>
        <strain evidence="18">87-6 pot B 2015</strain>
    </source>
</reference>
<organism evidence="18 19">
    <name type="scientific">Funneliformis mosseae</name>
    <name type="common">Endomycorrhizal fungus</name>
    <name type="synonym">Glomus mosseae</name>
    <dbReference type="NCBI Taxonomy" id="27381"/>
    <lineage>
        <taxon>Eukaryota</taxon>
        <taxon>Fungi</taxon>
        <taxon>Fungi incertae sedis</taxon>
        <taxon>Mucoromycota</taxon>
        <taxon>Glomeromycotina</taxon>
        <taxon>Glomeromycetes</taxon>
        <taxon>Glomerales</taxon>
        <taxon>Glomeraceae</taxon>
        <taxon>Funneliformis</taxon>
    </lineage>
</organism>
<dbReference type="Gene3D" id="2.40.290.10">
    <property type="match status" value="1"/>
</dbReference>
<evidence type="ECO:0000256" key="7">
    <source>
        <dbReference type="ARBA" id="ARBA00022801"/>
    </source>
</evidence>
<keyword evidence="10" id="KW-0779">Telomere</keyword>
<comment type="caution">
    <text evidence="18">The sequence shown here is derived from an EMBL/GenBank/DDBJ whole genome shotgun (WGS) entry which is preliminary data.</text>
</comment>
<evidence type="ECO:0000313" key="19">
    <source>
        <dbReference type="Proteomes" id="UP000789375"/>
    </source>
</evidence>
<feature type="compositionally biased region" description="Basic and acidic residues" evidence="16">
    <location>
        <begin position="579"/>
        <end position="599"/>
    </location>
</feature>
<feature type="region of interest" description="Disordered" evidence="16">
    <location>
        <begin position="577"/>
        <end position="599"/>
    </location>
</feature>
<dbReference type="EMBL" id="CAJVPP010001739">
    <property type="protein sequence ID" value="CAG8570833.1"/>
    <property type="molecule type" value="Genomic_DNA"/>
</dbReference>
<evidence type="ECO:0000256" key="8">
    <source>
        <dbReference type="ARBA" id="ARBA00022806"/>
    </source>
</evidence>
<keyword evidence="10" id="KW-0158">Chromosome</keyword>
<dbReference type="InterPro" id="IPR024193">
    <property type="entry name" value="Ku80"/>
</dbReference>
<evidence type="ECO:0000256" key="1">
    <source>
        <dbReference type="ARBA" id="ARBA00004123"/>
    </source>
</evidence>
<dbReference type="GO" id="GO:0043564">
    <property type="term" value="C:Ku70:Ku80 complex"/>
    <property type="evidence" value="ECO:0007669"/>
    <property type="project" value="InterPro"/>
</dbReference>
<evidence type="ECO:0000256" key="12">
    <source>
        <dbReference type="ARBA" id="ARBA00023172"/>
    </source>
</evidence>
<gene>
    <name evidence="18" type="ORF">FMOSSE_LOCUS7443</name>
</gene>
<dbReference type="PANTHER" id="PTHR12604:SF4">
    <property type="entry name" value="X-RAY REPAIR CROSS-COMPLEMENTING PROTEIN 5"/>
    <property type="match status" value="1"/>
</dbReference>
<dbReference type="InterPro" id="IPR036465">
    <property type="entry name" value="vWFA_dom_sf"/>
</dbReference>
<dbReference type="Pfam" id="PF02735">
    <property type="entry name" value="Ku"/>
    <property type="match status" value="1"/>
</dbReference>
<dbReference type="Pfam" id="PF03731">
    <property type="entry name" value="Ku_N"/>
    <property type="match status" value="1"/>
</dbReference>
<keyword evidence="19" id="KW-1185">Reference proteome</keyword>
<dbReference type="CDD" id="cd00873">
    <property type="entry name" value="KU80"/>
    <property type="match status" value="1"/>
</dbReference>
<evidence type="ECO:0000256" key="11">
    <source>
        <dbReference type="ARBA" id="ARBA00023125"/>
    </source>
</evidence>
<dbReference type="InterPro" id="IPR005161">
    <property type="entry name" value="Ku_N"/>
</dbReference>